<dbReference type="GO" id="GO:0071944">
    <property type="term" value="C:cell periphery"/>
    <property type="evidence" value="ECO:0007669"/>
    <property type="project" value="UniProtKB-ARBA"/>
</dbReference>
<dbReference type="PANTHER" id="PTHR15549:SF26">
    <property type="entry name" value="AXIAL BUDDING PATTERN PROTEIN 2-RELATED"/>
    <property type="match status" value="1"/>
</dbReference>
<dbReference type="Gene3D" id="1.20.5.510">
    <property type="entry name" value="Single helix bin"/>
    <property type="match status" value="1"/>
</dbReference>
<feature type="compositionally biased region" description="Low complexity" evidence="5">
    <location>
        <begin position="256"/>
        <end position="270"/>
    </location>
</feature>
<dbReference type="EMBL" id="KN881833">
    <property type="protein sequence ID" value="KIY48438.1"/>
    <property type="molecule type" value="Genomic_DNA"/>
</dbReference>
<proteinExistence type="predicted"/>
<dbReference type="PANTHER" id="PTHR15549">
    <property type="entry name" value="PAIRED IMMUNOGLOBULIN-LIKE TYPE 2 RECEPTOR"/>
    <property type="match status" value="1"/>
</dbReference>
<evidence type="ECO:0000256" key="1">
    <source>
        <dbReference type="ARBA" id="ARBA00004167"/>
    </source>
</evidence>
<accession>A0A0D7AC75</accession>
<keyword evidence="2 6" id="KW-0812">Transmembrane</keyword>
<evidence type="ECO:0000256" key="6">
    <source>
        <dbReference type="SAM" id="Phobius"/>
    </source>
</evidence>
<keyword evidence="3 6" id="KW-1133">Transmembrane helix</keyword>
<sequence length="307" mass="32961">MTLIIYDDRDTEQLIYNGSWYQGAYNASSVHETGTLTSSDVYRVNVSFTFPVPAVAFYYYGIPRCCGAWYEICVDCYPNDMNWTSINALNTSDDGKNPPIVLFNRTWDTLAVHEIILMNGYDDRFPDGHSQITIDQFVLDDGVTTTSLSLPTSSISSTSTTSAQFSIAPSSASPSASTKNHSVLGGIIGGVCGGVVIVLIIAGLCVFRRRRAVGADSAVIEPLQAPSMSVTNQTSQTGSSGFVGRRPLKQARFEDSNPGGSSSASNPSDALNGSSNSESDPVYEHDAGPFVLPPQYQDVFHTNMGNS</sequence>
<gene>
    <name evidence="7" type="ORF">FISHEDRAFT_58938</name>
</gene>
<evidence type="ECO:0000256" key="5">
    <source>
        <dbReference type="SAM" id="MobiDB-lite"/>
    </source>
</evidence>
<dbReference type="GO" id="GO:0016020">
    <property type="term" value="C:membrane"/>
    <property type="evidence" value="ECO:0007669"/>
    <property type="project" value="UniProtKB-SubCell"/>
</dbReference>
<dbReference type="InterPro" id="IPR051694">
    <property type="entry name" value="Immunoregulatory_rcpt-like"/>
</dbReference>
<evidence type="ECO:0000256" key="3">
    <source>
        <dbReference type="ARBA" id="ARBA00022989"/>
    </source>
</evidence>
<keyword evidence="4 6" id="KW-0472">Membrane</keyword>
<organism evidence="7 8">
    <name type="scientific">Fistulina hepatica ATCC 64428</name>
    <dbReference type="NCBI Taxonomy" id="1128425"/>
    <lineage>
        <taxon>Eukaryota</taxon>
        <taxon>Fungi</taxon>
        <taxon>Dikarya</taxon>
        <taxon>Basidiomycota</taxon>
        <taxon>Agaricomycotina</taxon>
        <taxon>Agaricomycetes</taxon>
        <taxon>Agaricomycetidae</taxon>
        <taxon>Agaricales</taxon>
        <taxon>Fistulinaceae</taxon>
        <taxon>Fistulina</taxon>
    </lineage>
</organism>
<reference evidence="7 8" key="1">
    <citation type="journal article" date="2015" name="Fungal Genet. Biol.">
        <title>Evolution of novel wood decay mechanisms in Agaricales revealed by the genome sequences of Fistulina hepatica and Cylindrobasidium torrendii.</title>
        <authorList>
            <person name="Floudas D."/>
            <person name="Held B.W."/>
            <person name="Riley R."/>
            <person name="Nagy L.G."/>
            <person name="Koehler G."/>
            <person name="Ransdell A.S."/>
            <person name="Younus H."/>
            <person name="Chow J."/>
            <person name="Chiniquy J."/>
            <person name="Lipzen A."/>
            <person name="Tritt A."/>
            <person name="Sun H."/>
            <person name="Haridas S."/>
            <person name="LaButti K."/>
            <person name="Ohm R.A."/>
            <person name="Kues U."/>
            <person name="Blanchette R.A."/>
            <person name="Grigoriev I.V."/>
            <person name="Minto R.E."/>
            <person name="Hibbett D.S."/>
        </authorList>
    </citation>
    <scope>NUCLEOTIDE SEQUENCE [LARGE SCALE GENOMIC DNA]</scope>
    <source>
        <strain evidence="7 8">ATCC 64428</strain>
    </source>
</reference>
<name>A0A0D7AC75_9AGAR</name>
<dbReference type="AlphaFoldDB" id="A0A0D7AC75"/>
<dbReference type="OrthoDB" id="3359616at2759"/>
<dbReference type="Proteomes" id="UP000054144">
    <property type="component" value="Unassembled WGS sequence"/>
</dbReference>
<comment type="subcellular location">
    <subcellularLocation>
        <location evidence="1">Membrane</location>
        <topology evidence="1">Single-pass membrane protein</topology>
    </subcellularLocation>
</comment>
<evidence type="ECO:0000256" key="4">
    <source>
        <dbReference type="ARBA" id="ARBA00023136"/>
    </source>
</evidence>
<feature type="region of interest" description="Disordered" evidence="5">
    <location>
        <begin position="251"/>
        <end position="307"/>
    </location>
</feature>
<feature type="transmembrane region" description="Helical" evidence="6">
    <location>
        <begin position="183"/>
        <end position="207"/>
    </location>
</feature>
<keyword evidence="8" id="KW-1185">Reference proteome</keyword>
<evidence type="ECO:0000256" key="2">
    <source>
        <dbReference type="ARBA" id="ARBA00022692"/>
    </source>
</evidence>
<evidence type="ECO:0000313" key="8">
    <source>
        <dbReference type="Proteomes" id="UP000054144"/>
    </source>
</evidence>
<evidence type="ECO:0000313" key="7">
    <source>
        <dbReference type="EMBL" id="KIY48438.1"/>
    </source>
</evidence>
<protein>
    <submittedName>
        <fullName evidence="7">Uncharacterized protein</fullName>
    </submittedName>
</protein>